<dbReference type="SUPFAM" id="SSF49299">
    <property type="entry name" value="PKD domain"/>
    <property type="match status" value="1"/>
</dbReference>
<dbReference type="Gene3D" id="2.60.40.10">
    <property type="entry name" value="Immunoglobulins"/>
    <property type="match status" value="1"/>
</dbReference>
<protein>
    <recommendedName>
        <fullName evidence="1">PKD domain-containing protein</fullName>
    </recommendedName>
</protein>
<dbReference type="InterPro" id="IPR035986">
    <property type="entry name" value="PKD_dom_sf"/>
</dbReference>
<dbReference type="PROSITE" id="PS50093">
    <property type="entry name" value="PKD"/>
    <property type="match status" value="1"/>
</dbReference>
<dbReference type="EMBL" id="UINC01125768">
    <property type="protein sequence ID" value="SVD03833.1"/>
    <property type="molecule type" value="Genomic_DNA"/>
</dbReference>
<dbReference type="InterPro" id="IPR000601">
    <property type="entry name" value="PKD_dom"/>
</dbReference>
<gene>
    <name evidence="2" type="ORF">METZ01_LOCUS356687</name>
</gene>
<dbReference type="Pfam" id="PF18911">
    <property type="entry name" value="PKD_4"/>
    <property type="match status" value="1"/>
</dbReference>
<dbReference type="InterPro" id="IPR013783">
    <property type="entry name" value="Ig-like_fold"/>
</dbReference>
<evidence type="ECO:0000259" key="1">
    <source>
        <dbReference type="PROSITE" id="PS50093"/>
    </source>
</evidence>
<feature type="non-terminal residue" evidence="2">
    <location>
        <position position="1"/>
    </location>
</feature>
<evidence type="ECO:0000313" key="2">
    <source>
        <dbReference type="EMBL" id="SVD03833.1"/>
    </source>
</evidence>
<feature type="domain" description="PKD" evidence="1">
    <location>
        <begin position="33"/>
        <end position="84"/>
    </location>
</feature>
<dbReference type="SMART" id="SM00089">
    <property type="entry name" value="PKD"/>
    <property type="match status" value="1"/>
</dbReference>
<accession>A0A382S1U0</accession>
<dbReference type="InterPro" id="IPR022409">
    <property type="entry name" value="PKD/Chitinase_dom"/>
</dbReference>
<sequence length="249" mass="26494">DKSLTVDAPNARFTFEIDTEDPLTVLFTNASLNATSYSWDFGGDGVSTETSPTHTFSAGGSYNVILTASNEDGEDVSSNTVTVEDILGVADLVGDWKIASETGSMHVGPTAGSAEWWSLSEADVTTRACFMDDKYTLGSDGSFSIEMDGDTWLETWQAASATCGAPLEPHDGSGSYTYQATNITLTVSGAGAFMGLPKANNAGELPDVDVPISITYDIAEFYRVGNNKRLVLSIECGTGLFWTFHLISQ</sequence>
<organism evidence="2">
    <name type="scientific">marine metagenome</name>
    <dbReference type="NCBI Taxonomy" id="408172"/>
    <lineage>
        <taxon>unclassified sequences</taxon>
        <taxon>metagenomes</taxon>
        <taxon>ecological metagenomes</taxon>
    </lineage>
</organism>
<name>A0A382S1U0_9ZZZZ</name>
<reference evidence="2" key="1">
    <citation type="submission" date="2018-05" db="EMBL/GenBank/DDBJ databases">
        <authorList>
            <person name="Lanie J.A."/>
            <person name="Ng W.-L."/>
            <person name="Kazmierczak K.M."/>
            <person name="Andrzejewski T.M."/>
            <person name="Davidsen T.M."/>
            <person name="Wayne K.J."/>
            <person name="Tettelin H."/>
            <person name="Glass J.I."/>
            <person name="Rusch D."/>
            <person name="Podicherti R."/>
            <person name="Tsui H.-C.T."/>
            <person name="Winkler M.E."/>
        </authorList>
    </citation>
    <scope>NUCLEOTIDE SEQUENCE</scope>
</reference>
<dbReference type="CDD" id="cd00146">
    <property type="entry name" value="PKD"/>
    <property type="match status" value="1"/>
</dbReference>
<dbReference type="AlphaFoldDB" id="A0A382S1U0"/>
<proteinExistence type="predicted"/>